<feature type="disulfide bond" evidence="22">
    <location>
        <begin position="2475"/>
        <end position="2484"/>
    </location>
</feature>
<evidence type="ECO:0000259" key="29">
    <source>
        <dbReference type="PROSITE" id="PS50923"/>
    </source>
</evidence>
<dbReference type="GO" id="GO:0002052">
    <property type="term" value="P:positive regulation of neuroblast proliferation"/>
    <property type="evidence" value="ECO:0007669"/>
    <property type="project" value="TreeGrafter"/>
</dbReference>
<evidence type="ECO:0000259" key="30">
    <source>
        <dbReference type="PROSITE" id="PS50963"/>
    </source>
</evidence>
<proteinExistence type="predicted"/>
<gene>
    <name evidence="31" type="ORF">Baya_8134</name>
</gene>
<comment type="caution">
    <text evidence="22">Lacks conserved residue(s) required for the propagation of feature annotation.</text>
</comment>
<sequence length="2723" mass="295892">MNANALELDLRGVFLSWSTNLSSPVSGSPTVLQPVSGSLSGKVVLPCHFFTLPTATPSNATTPGTDHLRIKWTKMEGGTEFTVIVAQNGVIKIGPSYKNRVSVPSHPEDIGDASLTVVKLRASDAGTYRCEVMYGIEDTQDMVNLDVSGVVFHYRPKTSRYTLTYDEAAETCRSVGSTIATAEQLKAAYEDGFDQCDAGWLADQTVRYPITNPRPGCSGNLPGKPGVRSYGLRMPTETFDVYCYADKIEGDVFFAPTTNKMTFEEAKYECEQRNAVLASPGQLHSAWRKGLDRCDYGWLSDGSARHPVAIPRTQCGGGLLGVRTMYRYQNQTGFPDPNKKLGAFCYIGYEFQLNQTTWVDVTVEGVTTTSPSTASSTTTQTALSESSLEPKEFIYSQTTRVDSADQAPTDSPFMFSTSMAPSSSSDSLNSEHLKFITEDLESNDSVTPLPGVRNVSETRDYEAISVTSTAGVDVLETSSDKSEDINGIEIGKILPDVLISATPSTEPMFALGKTEESILKSDAIFEGSDLTHTSPDLTVEPTELINIFAEDDTIQPNITTVYHTTVTEISPTEEIQSDDYDSSEKVVEIGVMAGPPPKQTLTGFLDTTVGLDTMPGTTDATVTLTPHTSHSDDVALSSSSSTITIPMKLPTPVLAEKSDLTTLEESISCSSEVLGEKNEDTADSSTEMQQQIRKTSKNCTDLSSVQVIIINIDQQNDTAQLDSLLAQLPFIPEVPNERVPSPVDGEPIWTIEETTFDFPPTTATSTPTLSFINGKQEISIEPEKLNAEKEARGDVLESVSSSLENLTETAEKVETSSSFDYSFLDLGTTQDGSLESNNVYEKEQTLVESTPPLFLVESPEDETLVMEEALIPGTPSVKRGDKTTAVKSSLGEKEASQATASPPAFSSSYIVMETTAEPIPFSYTSKVTQNPFIATIRGVMSEEGSGDQTPDSQTVETIATTEPSTSSITHVSEMSFSKESTEKKAIDAITAESISHGFPSTKQESLLLFPETEGSGNQITDAFITTTTSPVKNHFISRVPVWDDTLLPQSEEQTSESPAIINTNTINILSTHEVTKDQETTTLFSSHQSTLIPAVSTSDRTTVKLEVDHTIKSETEKPSLTTTSDATSLLLHSSPEDDFSGDSILDQLSKATSLPLHSTVTDDQGMTTRAITQSEEKEDISTTSRNFTIDQTQTIAIESAVTEMETKSETTDTSRTSHYYTDLETSESHTTSYLTQEIPQPHSSGEESGEFEDGGSGDSSSTFVESMPPSQASSTKHILTTKSEVVMGTDWPVHPTVGEEVLSYLAHSTVLDFTVGEASGDQNEDILKTVSVTSPTTSQISHLESIHNATYLTSTAIEIETLAASSTDPNTEGSADSMSETTEASKEYFVRTDEAEISYPKSTLDYSNVETATSTTKLTLESSSQVPLTPAQTEVMFSSLASGSGDTEDTTSETDDDSSGDIRSTFVESFPPSVSPTVEQTTTTSFPGIECEGTVGYEVSEMTTTQKTAEFSVKTDEAETRENKNTPEYPSLETSTYVVSKLESTSTIPSSIQKETMPVSMDTGSGDMEDTTSESTEDDGSGSLIESAAPSQAAVTDITTNKTEESIQTYITGQPLVVPTSTFTDSISLTNEDSLAKQSTVTTLPVMSSTDSIDQTSKYVDINSDKVVTTPGLSVIYQDSTDKEVTTIFPSSSEIRSSKITTRLHDTKSITSPVIIFTEELKDEDELFSTVTDSIRDYSTKTQFIAKDDMIIDVDTVSVLEPSSPFDSTINTEEAAGITAVTMTPQSSSILPEEPEGSGTDSSVLVSSDVHLPTQSTLEGPTAKGIDLSSSEKVEETELKSPSLDILDESVTKQTAVPSKMTPSSTIHSAQTSSYSTHTTTHYSTEKSHPSETIITTNQPTFTITESAYTTSPHVTKPSPTTTTGPKAILHVTTTQAMPQTSHSFLTEHFSGDFVSEEGSGLQTSVPDLATATDTDTSPTTTLPADVNSSLYGTVSATSKYYTDQTTDSKQPPFILVSQKEETEEGSGPILEHTVSSGSDIIETTTAVELPDMSPTMVQGKSKSTFSYGDELTGTELSIMQWSDIESGTSVGPTTKSDITVHPTKKYVTEVVQTERVEEIKDKATTDTILKSTEFPLFDLTREKTALLSEESSGDMLSEIITEELTAVSIQGSTDHKDVSTTQSDNLVSLSEEIESTTYPSPIFTTPIQPEDVFEITLTAQPTKPTTTAEYLLTATTAILLDSDAESEPLLVESIPHVIDSETFPMSESDNSLNFTPVDQSKTSVGSTERTSVSDKYLLQTLSTVSPTANVLHETSKEKTTVIPSSDETSPASTVTGSVVVEKVSEKQQTVGEIEETSSVISKDTDYTTSTDDGIKVHSETTVSSADTANDTILVEASAPDPEELYGTQGPRLHVDLGYTVIGETYDITGIQSCYENGCMNGGTCLERDIDECQPNPCRNGGTCEDGINTFTCVCLPSYKGSVCEEDTETCSYGWHKFQGHCYKYFPHRRTWDVAERECRLLGGHLSSILSHDEQRFINRLGHDYQWIGLSDRMFEGDFQWADGHVLQYENWRPNQPDSFFSSGEDCVVMIWHEDGQWNDVPCNYHLTFTCKKGTVSCNQPPVVPNARTFGQMRPRYEINSLVRYHCMDGLIQRHLPTIRCQENGSWDLPRITCMNPSNFQRRYSRRHHPIKIYSSHRKRSAEEPASSPQKHHHHAFKDNRAK</sequence>
<dbReference type="Pfam" id="PF07686">
    <property type="entry name" value="V-set"/>
    <property type="match status" value="1"/>
</dbReference>
<feature type="region of interest" description="Disordered" evidence="25">
    <location>
        <begin position="874"/>
        <end position="903"/>
    </location>
</feature>
<evidence type="ECO:0000259" key="27">
    <source>
        <dbReference type="PROSITE" id="PS50041"/>
    </source>
</evidence>
<feature type="region of interest" description="Disordered" evidence="25">
    <location>
        <begin position="2694"/>
        <end position="2723"/>
    </location>
</feature>
<evidence type="ECO:0000256" key="10">
    <source>
        <dbReference type="ARBA" id="ARBA00022837"/>
    </source>
</evidence>
<feature type="domain" description="Link" evidence="30">
    <location>
        <begin position="250"/>
        <end position="347"/>
    </location>
</feature>
<evidence type="ECO:0000256" key="14">
    <source>
        <dbReference type="ARBA" id="ARBA00023273"/>
    </source>
</evidence>
<dbReference type="Pfam" id="PF00008">
    <property type="entry name" value="EGF"/>
    <property type="match status" value="1"/>
</dbReference>
<feature type="compositionally biased region" description="Low complexity" evidence="25">
    <location>
        <begin position="368"/>
        <end position="387"/>
    </location>
</feature>
<organism evidence="31 32">
    <name type="scientific">Bagarius yarrelli</name>
    <name type="common">Goonch</name>
    <name type="synonym">Bagrus yarrelli</name>
    <dbReference type="NCBI Taxonomy" id="175774"/>
    <lineage>
        <taxon>Eukaryota</taxon>
        <taxon>Metazoa</taxon>
        <taxon>Chordata</taxon>
        <taxon>Craniata</taxon>
        <taxon>Vertebrata</taxon>
        <taxon>Euteleostomi</taxon>
        <taxon>Actinopterygii</taxon>
        <taxon>Neopterygii</taxon>
        <taxon>Teleostei</taxon>
        <taxon>Ostariophysi</taxon>
        <taxon>Siluriformes</taxon>
        <taxon>Sisoridae</taxon>
        <taxon>Sisorinae</taxon>
        <taxon>Bagarius</taxon>
    </lineage>
</organism>
<dbReference type="InterPro" id="IPR036179">
    <property type="entry name" value="Ig-like_dom_sf"/>
</dbReference>
<feature type="domain" description="Link" evidence="30">
    <location>
        <begin position="150"/>
        <end position="245"/>
    </location>
</feature>
<keyword evidence="16" id="KW-0393">Immunoglobulin domain</keyword>
<dbReference type="FunFam" id="3.10.100.10:FF:000011">
    <property type="entry name" value="Aggrecan core protein"/>
    <property type="match status" value="1"/>
</dbReference>
<dbReference type="Gene3D" id="2.10.25.10">
    <property type="entry name" value="Laminin"/>
    <property type="match status" value="1"/>
</dbReference>
<feature type="compositionally biased region" description="Basic and acidic residues" evidence="25">
    <location>
        <begin position="1830"/>
        <end position="1839"/>
    </location>
</feature>
<feature type="compositionally biased region" description="Acidic residues" evidence="25">
    <location>
        <begin position="1567"/>
        <end position="1580"/>
    </location>
</feature>
<feature type="compositionally biased region" description="Acidic residues" evidence="25">
    <location>
        <begin position="1446"/>
        <end position="1459"/>
    </location>
</feature>
<evidence type="ECO:0000313" key="31">
    <source>
        <dbReference type="EMBL" id="TSM85926.1"/>
    </source>
</evidence>
<dbReference type="SUPFAM" id="SSF48726">
    <property type="entry name" value="Immunoglobulin"/>
    <property type="match status" value="1"/>
</dbReference>
<dbReference type="InterPro" id="IPR016186">
    <property type="entry name" value="C-type_lectin-like/link_sf"/>
</dbReference>
<dbReference type="GO" id="GO:0005509">
    <property type="term" value="F:calcium ion binding"/>
    <property type="evidence" value="ECO:0007669"/>
    <property type="project" value="InterPro"/>
</dbReference>
<dbReference type="PROSITE" id="PS00010">
    <property type="entry name" value="ASX_HYDROXYL"/>
    <property type="match status" value="1"/>
</dbReference>
<dbReference type="GO" id="GO:0005540">
    <property type="term" value="F:hyaluronic acid binding"/>
    <property type="evidence" value="ECO:0007669"/>
    <property type="project" value="UniProtKB-KW"/>
</dbReference>
<feature type="disulfide bond" evidence="23">
    <location>
        <begin position="2618"/>
        <end position="2661"/>
    </location>
</feature>
<feature type="compositionally biased region" description="Polar residues" evidence="25">
    <location>
        <begin position="1855"/>
        <end position="1871"/>
    </location>
</feature>
<dbReference type="CDD" id="cd00033">
    <property type="entry name" value="CCP"/>
    <property type="match status" value="1"/>
</dbReference>
<dbReference type="CDD" id="cd03517">
    <property type="entry name" value="Link_domain_CSPGs_modules_1_3"/>
    <property type="match status" value="1"/>
</dbReference>
<feature type="compositionally biased region" description="Low complexity" evidence="25">
    <location>
        <begin position="1872"/>
        <end position="1883"/>
    </location>
</feature>
<feature type="domain" description="EGF-like" evidence="26">
    <location>
        <begin position="2449"/>
        <end position="2485"/>
    </location>
</feature>
<evidence type="ECO:0000256" key="6">
    <source>
        <dbReference type="ARBA" id="ARBA00022659"/>
    </source>
</evidence>
<dbReference type="InterPro" id="IPR007110">
    <property type="entry name" value="Ig-like_dom"/>
</dbReference>
<dbReference type="Pfam" id="PF00084">
    <property type="entry name" value="Sushi"/>
    <property type="match status" value="1"/>
</dbReference>
<keyword evidence="11" id="KW-0654">Proteoglycan</keyword>
<dbReference type="GO" id="GO:0007417">
    <property type="term" value="P:central nervous system development"/>
    <property type="evidence" value="ECO:0007669"/>
    <property type="project" value="TreeGrafter"/>
</dbReference>
<protein>
    <recommendedName>
        <fullName evidence="18">Versican core protein</fullName>
    </recommendedName>
    <alternativeName>
        <fullName evidence="19">Chondroitin sulfate proteoglycan core protein 2</fullName>
    </alternativeName>
    <alternativeName>
        <fullName evidence="20">Large fibroblast proteoglycan</fullName>
    </alternativeName>
    <alternativeName>
        <fullName evidence="21">PG-M</fullName>
    </alternativeName>
</protein>
<dbReference type="InterPro" id="IPR000152">
    <property type="entry name" value="EGF-type_Asp/Asn_hydroxyl_site"/>
</dbReference>
<comment type="caution">
    <text evidence="31">The sequence shown here is derived from an EMBL/GenBank/DDBJ whole genome shotgun (WGS) entry which is preliminary data.</text>
</comment>
<evidence type="ECO:0000256" key="23">
    <source>
        <dbReference type="PROSITE-ProRule" id="PRU00302"/>
    </source>
</evidence>
<dbReference type="GO" id="GO:0010001">
    <property type="term" value="P:glial cell differentiation"/>
    <property type="evidence" value="ECO:0007669"/>
    <property type="project" value="TreeGrafter"/>
</dbReference>
<dbReference type="InterPro" id="IPR000742">
    <property type="entry name" value="EGF"/>
</dbReference>
<evidence type="ECO:0000313" key="32">
    <source>
        <dbReference type="Proteomes" id="UP000319801"/>
    </source>
</evidence>
<dbReference type="PROSITE" id="PS00615">
    <property type="entry name" value="C_TYPE_LECTIN_1"/>
    <property type="match status" value="1"/>
</dbReference>
<evidence type="ECO:0000256" key="16">
    <source>
        <dbReference type="ARBA" id="ARBA00023319"/>
    </source>
</evidence>
<evidence type="ECO:0000256" key="8">
    <source>
        <dbReference type="ARBA" id="ARBA00022734"/>
    </source>
</evidence>
<keyword evidence="6 23" id="KW-0768">Sushi</keyword>
<dbReference type="SMART" id="SM00032">
    <property type="entry name" value="CCP"/>
    <property type="match status" value="1"/>
</dbReference>
<dbReference type="Gene3D" id="2.60.40.10">
    <property type="entry name" value="Immunoglobulins"/>
    <property type="match status" value="1"/>
</dbReference>
<dbReference type="GO" id="GO:0007155">
    <property type="term" value="P:cell adhesion"/>
    <property type="evidence" value="ECO:0007669"/>
    <property type="project" value="InterPro"/>
</dbReference>
<dbReference type="PRINTS" id="PR01265">
    <property type="entry name" value="LINKMODULE"/>
</dbReference>
<dbReference type="SMART" id="SM00409">
    <property type="entry name" value="IG"/>
    <property type="match status" value="1"/>
</dbReference>
<evidence type="ECO:0000256" key="20">
    <source>
        <dbReference type="ARBA" id="ARBA00044263"/>
    </source>
</evidence>
<dbReference type="GO" id="GO:0045202">
    <property type="term" value="C:synapse"/>
    <property type="evidence" value="ECO:0007669"/>
    <property type="project" value="TreeGrafter"/>
</dbReference>
<keyword evidence="32" id="KW-1185">Reference proteome</keyword>
<dbReference type="PANTHER" id="PTHR22804:SF6">
    <property type="entry name" value="VERSICAN CORE PROTEIN"/>
    <property type="match status" value="1"/>
</dbReference>
<keyword evidence="5 22" id="KW-0245">EGF-like domain</keyword>
<feature type="compositionally biased region" description="Polar residues" evidence="25">
    <location>
        <begin position="1262"/>
        <end position="1278"/>
    </location>
</feature>
<dbReference type="PROSITE" id="PS00022">
    <property type="entry name" value="EGF_1"/>
    <property type="match status" value="1"/>
</dbReference>
<dbReference type="SUPFAM" id="SSF56436">
    <property type="entry name" value="C-type lectin-like"/>
    <property type="match status" value="3"/>
</dbReference>
<dbReference type="SMART" id="SM00181">
    <property type="entry name" value="EGF"/>
    <property type="match status" value="1"/>
</dbReference>
<feature type="compositionally biased region" description="Polar residues" evidence="25">
    <location>
        <begin position="2322"/>
        <end position="2336"/>
    </location>
</feature>
<dbReference type="FunFam" id="2.10.25.10:FF:000004">
    <property type="entry name" value="Neurogenic locus notch 1"/>
    <property type="match status" value="1"/>
</dbReference>
<feature type="region of interest" description="Disordered" evidence="25">
    <location>
        <begin position="1855"/>
        <end position="1891"/>
    </location>
</feature>
<keyword evidence="4" id="KW-0272">Extracellular matrix</keyword>
<dbReference type="InterPro" id="IPR001881">
    <property type="entry name" value="EGF-like_Ca-bd_dom"/>
</dbReference>
<evidence type="ECO:0000256" key="25">
    <source>
        <dbReference type="SAM" id="MobiDB-lite"/>
    </source>
</evidence>
<feature type="domain" description="Ig-like" evidence="28">
    <location>
        <begin position="29"/>
        <end position="148"/>
    </location>
</feature>
<feature type="region of interest" description="Disordered" evidence="25">
    <location>
        <begin position="1441"/>
        <end position="1490"/>
    </location>
</feature>
<comment type="subcellular location">
    <subcellularLocation>
        <location evidence="1">Cell projection</location>
        <location evidence="1">Cilium</location>
        <location evidence="1">Photoreceptor outer segment</location>
    </subcellularLocation>
    <subcellularLocation>
        <location evidence="2">Secreted</location>
        <location evidence="2">Extracellular space</location>
        <location evidence="2">Extracellular matrix</location>
        <location evidence="2">Interphotoreceptor matrix</location>
    </subcellularLocation>
</comment>
<dbReference type="CDD" id="cd03588">
    <property type="entry name" value="CLECT_CSPGs"/>
    <property type="match status" value="1"/>
</dbReference>
<evidence type="ECO:0000256" key="13">
    <source>
        <dbReference type="ARBA" id="ARBA00023180"/>
    </source>
</evidence>
<keyword evidence="9" id="KW-0677">Repeat</keyword>
<dbReference type="EMBL" id="VCAZ01000050">
    <property type="protein sequence ID" value="TSM85926.1"/>
    <property type="molecule type" value="Genomic_DNA"/>
</dbReference>
<feature type="region of interest" description="Disordered" evidence="25">
    <location>
        <begin position="368"/>
        <end position="389"/>
    </location>
</feature>
<feature type="region of interest" description="Disordered" evidence="25">
    <location>
        <begin position="2266"/>
        <end position="2289"/>
    </location>
</feature>
<evidence type="ECO:0000256" key="4">
    <source>
        <dbReference type="ARBA" id="ARBA00022530"/>
    </source>
</evidence>
<dbReference type="PROSITE" id="PS50835">
    <property type="entry name" value="IG_LIKE"/>
    <property type="match status" value="1"/>
</dbReference>
<dbReference type="GO" id="GO:0072534">
    <property type="term" value="C:perineuronal net"/>
    <property type="evidence" value="ECO:0007669"/>
    <property type="project" value="TreeGrafter"/>
</dbReference>
<evidence type="ECO:0000256" key="3">
    <source>
        <dbReference type="ARBA" id="ARBA00022525"/>
    </source>
</evidence>
<dbReference type="InterPro" id="IPR018378">
    <property type="entry name" value="C-type_lectin_CS"/>
</dbReference>
<evidence type="ECO:0000256" key="9">
    <source>
        <dbReference type="ARBA" id="ARBA00022737"/>
    </source>
</evidence>
<dbReference type="InterPro" id="IPR016187">
    <property type="entry name" value="CTDL_fold"/>
</dbReference>
<dbReference type="PANTHER" id="PTHR22804">
    <property type="entry name" value="AGGRECAN/VERSICAN PROTEOGLYCAN"/>
    <property type="match status" value="1"/>
</dbReference>
<evidence type="ECO:0000256" key="12">
    <source>
        <dbReference type="ARBA" id="ARBA00023157"/>
    </source>
</evidence>
<keyword evidence="8" id="KW-0430">Lectin</keyword>
<dbReference type="Pfam" id="PF00193">
    <property type="entry name" value="Xlink"/>
    <property type="match status" value="2"/>
</dbReference>
<feature type="compositionally biased region" description="Polar residues" evidence="25">
    <location>
        <begin position="1228"/>
        <end position="1242"/>
    </location>
</feature>
<dbReference type="SMART" id="SM00179">
    <property type="entry name" value="EGF_CA"/>
    <property type="match status" value="1"/>
</dbReference>
<evidence type="ECO:0000256" key="19">
    <source>
        <dbReference type="ARBA" id="ARBA00044230"/>
    </source>
</evidence>
<evidence type="ECO:0000256" key="22">
    <source>
        <dbReference type="PROSITE-ProRule" id="PRU00076"/>
    </source>
</evidence>
<feature type="compositionally biased region" description="Polar residues" evidence="25">
    <location>
        <begin position="1475"/>
        <end position="1486"/>
    </location>
</feature>
<keyword evidence="10" id="KW-0106">Calcium</keyword>
<evidence type="ECO:0000256" key="7">
    <source>
        <dbReference type="ARBA" id="ARBA00022729"/>
    </source>
</evidence>
<comment type="function">
    <text evidence="17">May play a role in intercellular signaling and in connecting cells with the extracellular matrix. May take part in the regulation of cell motility, growth and differentiation. Binds hyaluronic acid.</text>
</comment>
<dbReference type="GO" id="GO:0033165">
    <property type="term" value="C:interphotoreceptor matrix"/>
    <property type="evidence" value="ECO:0007669"/>
    <property type="project" value="UniProtKB-SubCell"/>
</dbReference>
<evidence type="ECO:0000256" key="2">
    <source>
        <dbReference type="ARBA" id="ARBA00004593"/>
    </source>
</evidence>
<dbReference type="InterPro" id="IPR000538">
    <property type="entry name" value="Link_dom"/>
</dbReference>
<dbReference type="InterPro" id="IPR033987">
    <property type="entry name" value="CSPG_CTLD"/>
</dbReference>
<evidence type="ECO:0000256" key="24">
    <source>
        <dbReference type="PROSITE-ProRule" id="PRU00323"/>
    </source>
</evidence>
<keyword evidence="7" id="KW-0732">Signal</keyword>
<dbReference type="Proteomes" id="UP000319801">
    <property type="component" value="Unassembled WGS sequence"/>
</dbReference>
<evidence type="ECO:0000256" key="15">
    <source>
        <dbReference type="ARBA" id="ARBA00023290"/>
    </source>
</evidence>
<keyword evidence="13" id="KW-0325">Glycoprotein</keyword>
<dbReference type="InterPro" id="IPR013106">
    <property type="entry name" value="Ig_V-set"/>
</dbReference>
<dbReference type="SMART" id="SM00034">
    <property type="entry name" value="CLECT"/>
    <property type="match status" value="1"/>
</dbReference>
<dbReference type="OrthoDB" id="441660at2759"/>
<dbReference type="GO" id="GO:0005615">
    <property type="term" value="C:extracellular space"/>
    <property type="evidence" value="ECO:0007669"/>
    <property type="project" value="TreeGrafter"/>
</dbReference>
<evidence type="ECO:0000259" key="28">
    <source>
        <dbReference type="PROSITE" id="PS50835"/>
    </source>
</evidence>
<feature type="domain" description="C-type lectin" evidence="27">
    <location>
        <begin position="2498"/>
        <end position="2612"/>
    </location>
</feature>
<dbReference type="SMART" id="SM00445">
    <property type="entry name" value="LINK"/>
    <property type="match status" value="2"/>
</dbReference>
<feature type="disulfide bond" evidence="24">
    <location>
        <begin position="196"/>
        <end position="217"/>
    </location>
</feature>
<feature type="disulfide bond" evidence="24">
    <location>
        <begin position="294"/>
        <end position="315"/>
    </location>
</feature>
<dbReference type="InterPro" id="IPR035976">
    <property type="entry name" value="Sushi/SCR/CCP_sf"/>
</dbReference>
<dbReference type="GO" id="GO:0001501">
    <property type="term" value="P:skeletal system development"/>
    <property type="evidence" value="ECO:0007669"/>
    <property type="project" value="TreeGrafter"/>
</dbReference>
<dbReference type="InterPro" id="IPR003599">
    <property type="entry name" value="Ig_sub"/>
</dbReference>
<evidence type="ECO:0000259" key="26">
    <source>
        <dbReference type="PROSITE" id="PS50026"/>
    </source>
</evidence>
<dbReference type="InterPro" id="IPR000436">
    <property type="entry name" value="Sushi_SCR_CCP_dom"/>
</dbReference>
<feature type="region of interest" description="Disordered" evidence="25">
    <location>
        <begin position="2315"/>
        <end position="2336"/>
    </location>
</feature>
<feature type="disulfide bond" evidence="23">
    <location>
        <begin position="2647"/>
        <end position="2674"/>
    </location>
</feature>
<dbReference type="GO" id="GO:0001750">
    <property type="term" value="C:photoreceptor outer segment"/>
    <property type="evidence" value="ECO:0007669"/>
    <property type="project" value="UniProtKB-SubCell"/>
</dbReference>
<keyword evidence="3" id="KW-0964">Secreted</keyword>
<dbReference type="FunFam" id="2.10.70.10:FF:000003">
    <property type="entry name" value="Versican core protein"/>
    <property type="match status" value="1"/>
</dbReference>
<dbReference type="InterPro" id="IPR050691">
    <property type="entry name" value="Hyaluronan_bind_Proteoglycan"/>
</dbReference>
<feature type="region of interest" description="Disordered" evidence="25">
    <location>
        <begin position="1813"/>
        <end position="1841"/>
    </location>
</feature>
<dbReference type="Pfam" id="PF00059">
    <property type="entry name" value="Lectin_C"/>
    <property type="match status" value="1"/>
</dbReference>
<accession>A0A556U598</accession>
<dbReference type="Gene3D" id="3.10.100.10">
    <property type="entry name" value="Mannose-Binding Protein A, subunit A"/>
    <property type="match status" value="3"/>
</dbReference>
<feature type="region of interest" description="Disordered" evidence="25">
    <location>
        <begin position="1548"/>
        <end position="1584"/>
    </location>
</feature>
<feature type="domain" description="Sushi" evidence="29">
    <location>
        <begin position="2616"/>
        <end position="2676"/>
    </location>
</feature>
<dbReference type="FunFam" id="3.10.100.10:FF:000002">
    <property type="entry name" value="Hyaluronan proteoglycan link protein 1"/>
    <property type="match status" value="1"/>
</dbReference>
<dbReference type="Gene3D" id="2.10.70.10">
    <property type="entry name" value="Complement Module, domain 1"/>
    <property type="match status" value="1"/>
</dbReference>
<dbReference type="FunFam" id="3.10.100.10:FF:000003">
    <property type="entry name" value="Versican core protein"/>
    <property type="match status" value="1"/>
</dbReference>
<dbReference type="GO" id="GO:0030246">
    <property type="term" value="F:carbohydrate binding"/>
    <property type="evidence" value="ECO:0007669"/>
    <property type="project" value="UniProtKB-KW"/>
</dbReference>
<dbReference type="CDD" id="cd03520">
    <property type="entry name" value="Link_domain_CSPGs_modules_2_4"/>
    <property type="match status" value="1"/>
</dbReference>
<name>A0A556U598_BAGYA</name>
<dbReference type="CDD" id="cd00054">
    <property type="entry name" value="EGF_CA"/>
    <property type="match status" value="1"/>
</dbReference>
<evidence type="ECO:0000256" key="17">
    <source>
        <dbReference type="ARBA" id="ARBA00043896"/>
    </source>
</evidence>
<evidence type="ECO:0000256" key="11">
    <source>
        <dbReference type="ARBA" id="ARBA00022974"/>
    </source>
</evidence>
<feature type="compositionally biased region" description="Polar residues" evidence="25">
    <location>
        <begin position="1363"/>
        <end position="1382"/>
    </location>
</feature>
<dbReference type="SUPFAM" id="SSF57535">
    <property type="entry name" value="Complement control module/SCR domain"/>
    <property type="match status" value="1"/>
</dbReference>
<reference evidence="31 32" key="1">
    <citation type="journal article" date="2019" name="Genome Biol. Evol.">
        <title>Whole-Genome Sequencing of the Giant Devil Catfish, Bagarius yarrelli.</title>
        <authorList>
            <person name="Jiang W."/>
            <person name="Lv Y."/>
            <person name="Cheng L."/>
            <person name="Yang K."/>
            <person name="Chao B."/>
            <person name="Wang X."/>
            <person name="Li Y."/>
            <person name="Pan X."/>
            <person name="You X."/>
            <person name="Zhang Y."/>
            <person name="Yang J."/>
            <person name="Li J."/>
            <person name="Zhang X."/>
            <person name="Liu S."/>
            <person name="Sun C."/>
            <person name="Yang J."/>
            <person name="Shi Q."/>
        </authorList>
    </citation>
    <scope>NUCLEOTIDE SEQUENCE [LARGE SCALE GENOMIC DNA]</scope>
    <source>
        <strain evidence="31">JWS20170419001</strain>
        <tissue evidence="31">Muscle</tissue>
    </source>
</reference>
<dbReference type="PROSITE" id="PS50026">
    <property type="entry name" value="EGF_3"/>
    <property type="match status" value="1"/>
</dbReference>
<evidence type="ECO:0000256" key="21">
    <source>
        <dbReference type="ARBA" id="ARBA00044266"/>
    </source>
</evidence>
<evidence type="ECO:0000256" key="5">
    <source>
        <dbReference type="ARBA" id="ARBA00022536"/>
    </source>
</evidence>
<dbReference type="PROSITE" id="PS01241">
    <property type="entry name" value="LINK_1"/>
    <property type="match status" value="2"/>
</dbReference>
<evidence type="ECO:0000256" key="1">
    <source>
        <dbReference type="ARBA" id="ARBA00004504"/>
    </source>
</evidence>
<dbReference type="InterPro" id="IPR018097">
    <property type="entry name" value="EGF_Ca-bd_CS"/>
</dbReference>
<feature type="compositionally biased region" description="Basic and acidic residues" evidence="25">
    <location>
        <begin position="878"/>
        <end position="895"/>
    </location>
</feature>
<dbReference type="PROSITE" id="PS01187">
    <property type="entry name" value="EGF_CA"/>
    <property type="match status" value="1"/>
</dbReference>
<feature type="region of interest" description="Disordered" evidence="25">
    <location>
        <begin position="1203"/>
        <end position="1278"/>
    </location>
</feature>
<feature type="region of interest" description="Disordered" evidence="25">
    <location>
        <begin position="1363"/>
        <end position="1384"/>
    </location>
</feature>
<keyword evidence="12 22" id="KW-1015">Disulfide bond</keyword>
<evidence type="ECO:0000256" key="18">
    <source>
        <dbReference type="ARBA" id="ARBA00044099"/>
    </source>
</evidence>
<keyword evidence="15" id="KW-0373">Hyaluronic acid</keyword>
<dbReference type="PROSITE" id="PS50963">
    <property type="entry name" value="LINK_2"/>
    <property type="match status" value="2"/>
</dbReference>
<keyword evidence="14" id="KW-0966">Cell projection</keyword>
<dbReference type="InterPro" id="IPR001304">
    <property type="entry name" value="C-type_lectin-like"/>
</dbReference>
<dbReference type="InterPro" id="IPR013783">
    <property type="entry name" value="Ig-like_fold"/>
</dbReference>
<dbReference type="SMART" id="SM00406">
    <property type="entry name" value="IGv"/>
    <property type="match status" value="1"/>
</dbReference>
<dbReference type="PROSITE" id="PS50041">
    <property type="entry name" value="C_TYPE_LECTIN_2"/>
    <property type="match status" value="1"/>
</dbReference>
<dbReference type="PROSITE" id="PS50923">
    <property type="entry name" value="SUSHI"/>
    <property type="match status" value="1"/>
</dbReference>